<evidence type="ECO:0000256" key="2">
    <source>
        <dbReference type="SAM" id="MobiDB-lite"/>
    </source>
</evidence>
<evidence type="ECO:0000256" key="3">
    <source>
        <dbReference type="SAM" id="Phobius"/>
    </source>
</evidence>
<name>E3N5F1_CAERE</name>
<evidence type="ECO:0000313" key="4">
    <source>
        <dbReference type="EMBL" id="EFO87088.1"/>
    </source>
</evidence>
<feature type="compositionally biased region" description="Basic and acidic residues" evidence="2">
    <location>
        <begin position="1400"/>
        <end position="1419"/>
    </location>
</feature>
<protein>
    <submittedName>
        <fullName evidence="4">Uncharacterized protein</fullName>
    </submittedName>
</protein>
<evidence type="ECO:0000256" key="1">
    <source>
        <dbReference type="SAM" id="Coils"/>
    </source>
</evidence>
<dbReference type="Proteomes" id="UP000008281">
    <property type="component" value="Unassembled WGS sequence"/>
</dbReference>
<dbReference type="InParanoid" id="E3N5F1"/>
<dbReference type="EMBL" id="DS268531">
    <property type="protein sequence ID" value="EFO87088.1"/>
    <property type="molecule type" value="Genomic_DNA"/>
</dbReference>
<keyword evidence="5" id="KW-1185">Reference proteome</keyword>
<feature type="region of interest" description="Disordered" evidence="2">
    <location>
        <begin position="1387"/>
        <end position="1419"/>
    </location>
</feature>
<evidence type="ECO:0000313" key="5">
    <source>
        <dbReference type="Proteomes" id="UP000008281"/>
    </source>
</evidence>
<keyword evidence="3" id="KW-0812">Transmembrane</keyword>
<keyword evidence="1" id="KW-0175">Coiled coil</keyword>
<proteinExistence type="predicted"/>
<reference evidence="4" key="1">
    <citation type="submission" date="2007-07" db="EMBL/GenBank/DDBJ databases">
        <title>PCAP assembly of the Caenorhabditis remanei genome.</title>
        <authorList>
            <consortium name="The Caenorhabditis remanei Sequencing Consortium"/>
            <person name="Wilson R.K."/>
        </authorList>
    </citation>
    <scope>NUCLEOTIDE SEQUENCE [LARGE SCALE GENOMIC DNA]</scope>
    <source>
        <strain evidence="4">PB4641</strain>
    </source>
</reference>
<feature type="coiled-coil region" evidence="1">
    <location>
        <begin position="956"/>
        <end position="983"/>
    </location>
</feature>
<dbReference type="PANTHER" id="PTHR35366:SF3">
    <property type="entry name" value="CW-TYPE DOMAIN-CONTAINING PROTEIN"/>
    <property type="match status" value="1"/>
</dbReference>
<organism evidence="5">
    <name type="scientific">Caenorhabditis remanei</name>
    <name type="common">Caenorhabditis vulgaris</name>
    <dbReference type="NCBI Taxonomy" id="31234"/>
    <lineage>
        <taxon>Eukaryota</taxon>
        <taxon>Metazoa</taxon>
        <taxon>Ecdysozoa</taxon>
        <taxon>Nematoda</taxon>
        <taxon>Chromadorea</taxon>
        <taxon>Rhabditida</taxon>
        <taxon>Rhabditina</taxon>
        <taxon>Rhabditomorpha</taxon>
        <taxon>Rhabditoidea</taxon>
        <taxon>Rhabditidae</taxon>
        <taxon>Peloderinae</taxon>
        <taxon>Caenorhabditis</taxon>
    </lineage>
</organism>
<keyword evidence="3" id="KW-1133">Transmembrane helix</keyword>
<feature type="coiled-coil region" evidence="1">
    <location>
        <begin position="1079"/>
        <end position="1147"/>
    </location>
</feature>
<accession>E3N5F1</accession>
<dbReference type="HOGENOM" id="CLU_001706_0_0_1"/>
<feature type="coiled-coil region" evidence="1">
    <location>
        <begin position="689"/>
        <end position="716"/>
    </location>
</feature>
<sequence length="1521" mass="173383">MSQTTRLNREIVDSTRISVPRVKIVVDDSDYVITMYTGIEKILKIEIKKGYDQKTVVSRSENNSETVQSKPSEKSTMDVFVEILASFFKTETVDIGVLEWDFKQHAVPGSENDLKMKKRQGIFVNVLSSKIEKSTGGSTVFHTEKLVISDKCASDFTKGLLNLCDKEYLDSMEVLTLTSIEKASKTGAWCDVYTENAESFYSQGVFYEEVPCVDKFLMTTSYRTTNWSTLRFARLNEKAMKIWSRAGSVLSRTPDKKEFKIVREKAEKKILLHKKTECGYSITVYTDEKFEKLGGMKWFETEFMNQKCDLGWFCKKCSDPFDYWYHQNLPTLNSKVLEINSDDTFVKSWGFKKSEGVGPPTATTTTEKERRPNNERAQLIAQYEQLYLEVSQLAENFTKKISEEIKKLEVLPQKKEIKTGLMKCKELSNGANALVETVQSMLLKLKKSEKFGVDVIRVRIGQILEAKSRLEASMKLFGDVGSKNKLPLQQIEKEILIAQCEQLFPEVSDLSVVVLTKMSEVAKKLEGVPLSAAVKTAMKPWKEWTRAFGGLPKLTSSLLNQFKNSSNQVSVKVIREKLDSIQKLRIRLESAMQSVEEMEGVSKDVIKTPDAGKAKLVAQCSQLFPEVATLLIKLTGIVTQNLKRLKDKKQTKAVKTEIKDCKDLLMSIDGLPGNLLTALKKIKNDEVEVKQIRVMMDQAQSIREKMEAEVKRFEGMGIYGDVGEEVNGNEGNPPDEKSVLIAQCEQLFLETSQMASKLLRIVTKYIKLLEAKPQKTEKWKNGLESCQNIANYCKKIPGCMKDYAYLLKIADVGAEEVRAEMRKTESIKRKLEVRLQQCHDYGYDTVDSEDVKKDSKVTPNGLKIIQTLVFRQLNEEKSALIAQCEQLFPEVSRMASRLIREMTNMIKQIEDLPRKTEELKNTLEACQTISNNCKPVPECMTKELTYLLKNSDTIGVEMIREKLGTAENMKRVLEDKLKNYENGSEDSEDVKKKTSVILNYEKYLLIAECEQLFPEVAHLASTLVSILSKLFEGTEGIKLKTEELRNSKEFCLEVIRVCEPVPQSTMNALTYILENDIGVERIRKELETVQENKLQLEEWLSDFENQKPSDCIDISDALDTVSLDKSKEELIAEYEQLAKEISQIAMNFSTNLFETAEASTRMAKPEELPKGFREDFETGAETYKGYSKKFDFAIGRSKKMEKGKLVKQILQMQKYKVQLEMEVETIAEKLWKKDSEDVSDAPDVKTMAVTDGVSEDAIKTSDDKKDYEAMNPAAGKAELVAQCEKLIPEVVQSVIKFLGFLTKYIERLEDASQTDAVKADLKDCKYVLKPIEGLPAKLLNVLRRIKGDDTFDVEEIRETMVKVHAIRREMETGMKRFEGMDMDVGEQANGKETTDGVSEDVIKTPNDSKDCEAKNPDCEEASEKPDVFQTIGKKMFGSIPEANALVDPRSRKARSINPDDYDYVGSMYPDDFTHYLEHRRKLENRDFDFDCSWARLQFLAVFFFVFFSILFVVLWIETFVY</sequence>
<feature type="transmembrane region" description="Helical" evidence="3">
    <location>
        <begin position="1496"/>
        <end position="1516"/>
    </location>
</feature>
<keyword evidence="3" id="KW-0472">Membrane</keyword>
<gene>
    <name evidence="4" type="ORF">CRE_28998</name>
</gene>
<dbReference type="PANTHER" id="PTHR35366">
    <property type="entry name" value="PROTEIN CBG18620"/>
    <property type="match status" value="1"/>
</dbReference>